<feature type="region of interest" description="Disordered" evidence="1">
    <location>
        <begin position="1"/>
        <end position="25"/>
    </location>
</feature>
<dbReference type="EMBL" id="JABFOF010000002">
    <property type="protein sequence ID" value="KAG2404296.1"/>
    <property type="molecule type" value="Genomic_DNA"/>
</dbReference>
<evidence type="ECO:0000313" key="3">
    <source>
        <dbReference type="Proteomes" id="UP000743370"/>
    </source>
</evidence>
<evidence type="ECO:0000256" key="1">
    <source>
        <dbReference type="SAM" id="MobiDB-lite"/>
    </source>
</evidence>
<proteinExistence type="predicted"/>
<gene>
    <name evidence="2" type="ORF">HKW66_Vig0112180</name>
</gene>
<feature type="compositionally biased region" description="Acidic residues" evidence="1">
    <location>
        <begin position="1"/>
        <end position="11"/>
    </location>
</feature>
<dbReference type="Proteomes" id="UP000743370">
    <property type="component" value="Unassembled WGS sequence"/>
</dbReference>
<reference evidence="2 3" key="1">
    <citation type="submission" date="2020-05" db="EMBL/GenBank/DDBJ databases">
        <title>Vigna angularis (adzuki bean) Var. LongXiaoDou No. 4 denovo assembly.</title>
        <authorList>
            <person name="Xiang H."/>
        </authorList>
    </citation>
    <scope>NUCLEOTIDE SEQUENCE [LARGE SCALE GENOMIC DNA]</scope>
    <source>
        <tissue evidence="2">Leaf</tissue>
    </source>
</reference>
<name>A0A8T0KX20_PHAAN</name>
<dbReference type="AlphaFoldDB" id="A0A8T0KX20"/>
<accession>A0A8T0KX20</accession>
<organism evidence="2 3">
    <name type="scientific">Phaseolus angularis</name>
    <name type="common">Azuki bean</name>
    <name type="synonym">Vigna angularis</name>
    <dbReference type="NCBI Taxonomy" id="3914"/>
    <lineage>
        <taxon>Eukaryota</taxon>
        <taxon>Viridiplantae</taxon>
        <taxon>Streptophyta</taxon>
        <taxon>Embryophyta</taxon>
        <taxon>Tracheophyta</taxon>
        <taxon>Spermatophyta</taxon>
        <taxon>Magnoliopsida</taxon>
        <taxon>eudicotyledons</taxon>
        <taxon>Gunneridae</taxon>
        <taxon>Pentapetalae</taxon>
        <taxon>rosids</taxon>
        <taxon>fabids</taxon>
        <taxon>Fabales</taxon>
        <taxon>Fabaceae</taxon>
        <taxon>Papilionoideae</taxon>
        <taxon>50 kb inversion clade</taxon>
        <taxon>NPAAA clade</taxon>
        <taxon>indigoferoid/millettioid clade</taxon>
        <taxon>Phaseoleae</taxon>
        <taxon>Vigna</taxon>
    </lineage>
</organism>
<evidence type="ECO:0000313" key="2">
    <source>
        <dbReference type="EMBL" id="KAG2404296.1"/>
    </source>
</evidence>
<protein>
    <submittedName>
        <fullName evidence="2">Uncharacterized protein</fullName>
    </submittedName>
</protein>
<comment type="caution">
    <text evidence="2">The sequence shown here is derived from an EMBL/GenBank/DDBJ whole genome shotgun (WGS) entry which is preliminary data.</text>
</comment>
<sequence length="78" mass="8502">MEIEDGDFEEEAVIHSNGPVTHSNGGRNRFHIQLEFIPASALQPLTRFYGGVTDSRGHVIESTMCIGASNGVHAHVKE</sequence>